<dbReference type="PANTHER" id="PTHR21011">
    <property type="entry name" value="MITOCHONDRIAL 28S RIBOSOMAL PROTEIN S6"/>
    <property type="match status" value="1"/>
</dbReference>
<proteinExistence type="inferred from homology"/>
<comment type="similarity">
    <text evidence="1">Belongs to the bacterial ribosomal protein bS6 family.</text>
</comment>
<evidence type="ECO:0000256" key="1">
    <source>
        <dbReference type="ARBA" id="ARBA00009512"/>
    </source>
</evidence>
<dbReference type="PANTHER" id="PTHR21011:SF1">
    <property type="entry name" value="SMALL RIBOSOMAL SUBUNIT PROTEIN BS6M"/>
    <property type="match status" value="1"/>
</dbReference>
<keyword evidence="2" id="KW-0689">Ribosomal protein</keyword>
<dbReference type="Proteomes" id="UP001201163">
    <property type="component" value="Unassembled WGS sequence"/>
</dbReference>
<dbReference type="GO" id="GO:0003735">
    <property type="term" value="F:structural constituent of ribosome"/>
    <property type="evidence" value="ECO:0007669"/>
    <property type="project" value="InterPro"/>
</dbReference>
<gene>
    <name evidence="2" type="ORF">EDB92DRAFT_1944261</name>
</gene>
<dbReference type="GO" id="GO:0070181">
    <property type="term" value="F:small ribosomal subunit rRNA binding"/>
    <property type="evidence" value="ECO:0007669"/>
    <property type="project" value="TreeGrafter"/>
</dbReference>
<dbReference type="EMBL" id="JAKELL010000016">
    <property type="protein sequence ID" value="KAH8993984.1"/>
    <property type="molecule type" value="Genomic_DNA"/>
</dbReference>
<accession>A0AAD4LNX4</accession>
<evidence type="ECO:0000313" key="3">
    <source>
        <dbReference type="Proteomes" id="UP001201163"/>
    </source>
</evidence>
<name>A0AAD4LNX4_9AGAM</name>
<dbReference type="InterPro" id="IPR035980">
    <property type="entry name" value="Ribosomal_bS6_sf"/>
</dbReference>
<sequence length="123" mass="14011">MPFYQVLCIAAHNPEYRQIKGLVRLAATHILGNGGVVRGIQYWGTETLPQRMRSHGTNHDHGDYWTMHFDASPEKQKSLSKLLRKDPRVVRATVLKMGERIEDVAWKQPKTIIPARDVATVPL</sequence>
<dbReference type="InterPro" id="IPR000529">
    <property type="entry name" value="Ribosomal_bS6"/>
</dbReference>
<dbReference type="AlphaFoldDB" id="A0AAD4LNX4"/>
<keyword evidence="2" id="KW-0687">Ribonucleoprotein</keyword>
<dbReference type="GO" id="GO:0005763">
    <property type="term" value="C:mitochondrial small ribosomal subunit"/>
    <property type="evidence" value="ECO:0007669"/>
    <property type="project" value="TreeGrafter"/>
</dbReference>
<organism evidence="2 3">
    <name type="scientific">Lactarius akahatsu</name>
    <dbReference type="NCBI Taxonomy" id="416441"/>
    <lineage>
        <taxon>Eukaryota</taxon>
        <taxon>Fungi</taxon>
        <taxon>Dikarya</taxon>
        <taxon>Basidiomycota</taxon>
        <taxon>Agaricomycotina</taxon>
        <taxon>Agaricomycetes</taxon>
        <taxon>Russulales</taxon>
        <taxon>Russulaceae</taxon>
        <taxon>Lactarius</taxon>
    </lineage>
</organism>
<dbReference type="SUPFAM" id="SSF54995">
    <property type="entry name" value="Ribosomal protein S6"/>
    <property type="match status" value="1"/>
</dbReference>
<reference evidence="2" key="1">
    <citation type="submission" date="2022-01" db="EMBL/GenBank/DDBJ databases">
        <title>Comparative genomics reveals a dynamic genome evolution in the ectomycorrhizal milk-cap (Lactarius) mushrooms.</title>
        <authorList>
            <consortium name="DOE Joint Genome Institute"/>
            <person name="Lebreton A."/>
            <person name="Tang N."/>
            <person name="Kuo A."/>
            <person name="LaButti K."/>
            <person name="Drula E."/>
            <person name="Barry K."/>
            <person name="Clum A."/>
            <person name="Lipzen A."/>
            <person name="Mousain D."/>
            <person name="Ng V."/>
            <person name="Wang R."/>
            <person name="Wang X."/>
            <person name="Dai Y."/>
            <person name="Henrissat B."/>
            <person name="Grigoriev I.V."/>
            <person name="Guerin-Laguette A."/>
            <person name="Yu F."/>
            <person name="Martin F.M."/>
        </authorList>
    </citation>
    <scope>NUCLEOTIDE SEQUENCE</scope>
    <source>
        <strain evidence="2">QP</strain>
    </source>
</reference>
<dbReference type="InterPro" id="IPR014717">
    <property type="entry name" value="Transl_elong_EF1B/ribsomal_bS6"/>
</dbReference>
<comment type="caution">
    <text evidence="2">The sequence shown here is derived from an EMBL/GenBank/DDBJ whole genome shotgun (WGS) entry which is preliminary data.</text>
</comment>
<evidence type="ECO:0000313" key="2">
    <source>
        <dbReference type="EMBL" id="KAH8993984.1"/>
    </source>
</evidence>
<dbReference type="CDD" id="cd15465">
    <property type="entry name" value="bS6_mito"/>
    <property type="match status" value="1"/>
</dbReference>
<dbReference type="GO" id="GO:0006412">
    <property type="term" value="P:translation"/>
    <property type="evidence" value="ECO:0007669"/>
    <property type="project" value="InterPro"/>
</dbReference>
<dbReference type="Gene3D" id="3.30.70.60">
    <property type="match status" value="1"/>
</dbReference>
<keyword evidence="3" id="KW-1185">Reference proteome</keyword>
<protein>
    <submittedName>
        <fullName evidence="2">Ribosomal protein S6</fullName>
    </submittedName>
</protein>
<dbReference type="Pfam" id="PF01250">
    <property type="entry name" value="Ribosomal_S6"/>
    <property type="match status" value="1"/>
</dbReference>